<evidence type="ECO:0000313" key="5">
    <source>
        <dbReference type="EMBL" id="VAW52331.1"/>
    </source>
</evidence>
<dbReference type="SMART" id="SM00421">
    <property type="entry name" value="HTH_LUXR"/>
    <property type="match status" value="1"/>
</dbReference>
<dbReference type="CDD" id="cd06170">
    <property type="entry name" value="LuxR_C_like"/>
    <property type="match status" value="1"/>
</dbReference>
<evidence type="ECO:0000259" key="3">
    <source>
        <dbReference type="PROSITE" id="PS50043"/>
    </source>
</evidence>
<dbReference type="SUPFAM" id="SSF52172">
    <property type="entry name" value="CheY-like"/>
    <property type="match status" value="1"/>
</dbReference>
<dbReference type="SMART" id="SM00448">
    <property type="entry name" value="REC"/>
    <property type="match status" value="1"/>
</dbReference>
<gene>
    <name evidence="5" type="ORF">MNBD_GAMMA06-1273</name>
</gene>
<dbReference type="GO" id="GO:0003677">
    <property type="term" value="F:DNA binding"/>
    <property type="evidence" value="ECO:0007669"/>
    <property type="project" value="UniProtKB-KW"/>
</dbReference>
<dbReference type="InterPro" id="IPR016032">
    <property type="entry name" value="Sig_transdc_resp-reg_C-effctor"/>
</dbReference>
<dbReference type="PANTHER" id="PTHR45566:SF1">
    <property type="entry name" value="HTH-TYPE TRANSCRIPTIONAL REGULATOR YHJB-RELATED"/>
    <property type="match status" value="1"/>
</dbReference>
<dbReference type="Pfam" id="PF00072">
    <property type="entry name" value="Response_reg"/>
    <property type="match status" value="1"/>
</dbReference>
<dbReference type="EMBL" id="UOFD01000045">
    <property type="protein sequence ID" value="VAW52331.1"/>
    <property type="molecule type" value="Genomic_DNA"/>
</dbReference>
<dbReference type="CDD" id="cd17535">
    <property type="entry name" value="REC_NarL-like"/>
    <property type="match status" value="1"/>
</dbReference>
<dbReference type="AlphaFoldDB" id="A0A3B0WAN4"/>
<feature type="domain" description="Response regulatory" evidence="4">
    <location>
        <begin position="2"/>
        <end position="119"/>
    </location>
</feature>
<accession>A0A3B0WAN4</accession>
<keyword evidence="1" id="KW-0597">Phosphoprotein</keyword>
<name>A0A3B0WAN4_9ZZZZ</name>
<sequence length="202" mass="22786">MKTLIADDHPLVREGIQNVLKHINSDQTIFQAEDFSQARKIIKQHPKLDLILLDLYMPEMEGATSLVKLRQQLPCTPIVIISASEDIDDIRDVINNGANGYIHKSSNNEVMLNALRLVLSGGLYLPPQWTIESTTQNESLTQRQKEIITLLATGKANKEIAREFSISDKTVKAHLSEIFKRLQVSNRTQAVHQARKLGILKQ</sequence>
<dbReference type="GO" id="GO:0006355">
    <property type="term" value="P:regulation of DNA-templated transcription"/>
    <property type="evidence" value="ECO:0007669"/>
    <property type="project" value="InterPro"/>
</dbReference>
<keyword evidence="2" id="KW-0238">DNA-binding</keyword>
<dbReference type="InterPro" id="IPR011006">
    <property type="entry name" value="CheY-like_superfamily"/>
</dbReference>
<dbReference type="Gene3D" id="3.40.50.2300">
    <property type="match status" value="1"/>
</dbReference>
<organism evidence="5">
    <name type="scientific">hydrothermal vent metagenome</name>
    <dbReference type="NCBI Taxonomy" id="652676"/>
    <lineage>
        <taxon>unclassified sequences</taxon>
        <taxon>metagenomes</taxon>
        <taxon>ecological metagenomes</taxon>
    </lineage>
</organism>
<evidence type="ECO:0000259" key="4">
    <source>
        <dbReference type="PROSITE" id="PS50110"/>
    </source>
</evidence>
<evidence type="ECO:0000256" key="2">
    <source>
        <dbReference type="ARBA" id="ARBA00023125"/>
    </source>
</evidence>
<dbReference type="InterPro" id="IPR001789">
    <property type="entry name" value="Sig_transdc_resp-reg_receiver"/>
</dbReference>
<dbReference type="PANTHER" id="PTHR45566">
    <property type="entry name" value="HTH-TYPE TRANSCRIPTIONAL REGULATOR YHJB-RELATED"/>
    <property type="match status" value="1"/>
</dbReference>
<dbReference type="Pfam" id="PF00196">
    <property type="entry name" value="GerE"/>
    <property type="match status" value="1"/>
</dbReference>
<dbReference type="PROSITE" id="PS50110">
    <property type="entry name" value="RESPONSE_REGULATORY"/>
    <property type="match status" value="1"/>
</dbReference>
<dbReference type="GO" id="GO:0000160">
    <property type="term" value="P:phosphorelay signal transduction system"/>
    <property type="evidence" value="ECO:0007669"/>
    <property type="project" value="InterPro"/>
</dbReference>
<protein>
    <submittedName>
        <fullName evidence="5">Two-component transcriptional response regulator, LuxR family</fullName>
    </submittedName>
</protein>
<dbReference type="SUPFAM" id="SSF46894">
    <property type="entry name" value="C-terminal effector domain of the bipartite response regulators"/>
    <property type="match status" value="1"/>
</dbReference>
<dbReference type="InterPro" id="IPR058245">
    <property type="entry name" value="NreC/VraR/RcsB-like_REC"/>
</dbReference>
<reference evidence="5" key="1">
    <citation type="submission" date="2018-06" db="EMBL/GenBank/DDBJ databases">
        <authorList>
            <person name="Zhirakovskaya E."/>
        </authorList>
    </citation>
    <scope>NUCLEOTIDE SEQUENCE</scope>
</reference>
<proteinExistence type="predicted"/>
<dbReference type="PROSITE" id="PS50043">
    <property type="entry name" value="HTH_LUXR_2"/>
    <property type="match status" value="1"/>
</dbReference>
<dbReference type="InterPro" id="IPR051015">
    <property type="entry name" value="EvgA-like"/>
</dbReference>
<dbReference type="InterPro" id="IPR000792">
    <property type="entry name" value="Tscrpt_reg_LuxR_C"/>
</dbReference>
<evidence type="ECO:0000256" key="1">
    <source>
        <dbReference type="ARBA" id="ARBA00022553"/>
    </source>
</evidence>
<feature type="domain" description="HTH luxR-type" evidence="3">
    <location>
        <begin position="133"/>
        <end position="198"/>
    </location>
</feature>
<dbReference type="PRINTS" id="PR00038">
    <property type="entry name" value="HTHLUXR"/>
</dbReference>